<dbReference type="CDD" id="cd13279">
    <property type="entry name" value="PH_Cla4_Ste20"/>
    <property type="match status" value="1"/>
</dbReference>
<feature type="region of interest" description="Disordered" evidence="10">
    <location>
        <begin position="576"/>
        <end position="612"/>
    </location>
</feature>
<evidence type="ECO:0000256" key="9">
    <source>
        <dbReference type="ARBA" id="ARBA00048679"/>
    </source>
</evidence>
<evidence type="ECO:0000259" key="11">
    <source>
        <dbReference type="PROSITE" id="PS50003"/>
    </source>
</evidence>
<dbReference type="CDD" id="cd01093">
    <property type="entry name" value="CRIB_PAK_like"/>
    <property type="match status" value="1"/>
</dbReference>
<dbReference type="SUPFAM" id="SSF50729">
    <property type="entry name" value="PH domain-like"/>
    <property type="match status" value="1"/>
</dbReference>
<comment type="caution">
    <text evidence="14">The sequence shown here is derived from an EMBL/GenBank/DDBJ whole genome shotgun (WGS) entry which is preliminary data.</text>
</comment>
<dbReference type="PROSITE" id="PS50003">
    <property type="entry name" value="PH_DOMAIN"/>
    <property type="match status" value="1"/>
</dbReference>
<dbReference type="FunFam" id="2.30.29.30:FF:000356">
    <property type="entry name" value="Non-specific serine/threonine protein kinase"/>
    <property type="match status" value="1"/>
</dbReference>
<evidence type="ECO:0000313" key="14">
    <source>
        <dbReference type="EMBL" id="KAK5773595.1"/>
    </source>
</evidence>
<comment type="similarity">
    <text evidence="1">Belongs to the protein kinase superfamily. STE Ser/Thr protein kinase family. STE20 subfamily.</text>
</comment>
<gene>
    <name evidence="14" type="ORF">RI543_005112</name>
</gene>
<dbReference type="Pfam" id="PF00786">
    <property type="entry name" value="PBD"/>
    <property type="match status" value="1"/>
</dbReference>
<dbReference type="InterPro" id="IPR033923">
    <property type="entry name" value="PAK_BD"/>
</dbReference>
<dbReference type="SMART" id="SM00220">
    <property type="entry name" value="S_TKc"/>
    <property type="match status" value="1"/>
</dbReference>
<dbReference type="GO" id="GO:0010629">
    <property type="term" value="P:negative regulation of gene expression"/>
    <property type="evidence" value="ECO:0007669"/>
    <property type="project" value="UniProtKB-ARBA"/>
</dbReference>
<dbReference type="InterPro" id="IPR011009">
    <property type="entry name" value="Kinase-like_dom_sf"/>
</dbReference>
<dbReference type="EMBL" id="JAWIZZ010000073">
    <property type="protein sequence ID" value="KAK5773595.1"/>
    <property type="molecule type" value="Genomic_DNA"/>
</dbReference>
<dbReference type="PROSITE" id="PS50011">
    <property type="entry name" value="PROTEIN_KINASE_DOM"/>
    <property type="match status" value="1"/>
</dbReference>
<dbReference type="Pfam" id="PF00069">
    <property type="entry name" value="Pkinase"/>
    <property type="match status" value="1"/>
</dbReference>
<dbReference type="InterPro" id="IPR008271">
    <property type="entry name" value="Ser/Thr_kinase_AS"/>
</dbReference>
<dbReference type="PANTHER" id="PTHR45832">
    <property type="entry name" value="SERINE/THREONINE-PROTEIN KINASE SAMKA-RELATED-RELATED"/>
    <property type="match status" value="1"/>
</dbReference>
<comment type="catalytic activity">
    <reaction evidence="8">
        <text>L-threonyl-[protein] + ATP = O-phospho-L-threonyl-[protein] + ADP + H(+)</text>
        <dbReference type="Rhea" id="RHEA:46608"/>
        <dbReference type="Rhea" id="RHEA-COMP:11060"/>
        <dbReference type="Rhea" id="RHEA-COMP:11605"/>
        <dbReference type="ChEBI" id="CHEBI:15378"/>
        <dbReference type="ChEBI" id="CHEBI:30013"/>
        <dbReference type="ChEBI" id="CHEBI:30616"/>
        <dbReference type="ChEBI" id="CHEBI:61977"/>
        <dbReference type="ChEBI" id="CHEBI:456216"/>
        <dbReference type="EC" id="2.7.11.1"/>
    </reaction>
</comment>
<feature type="region of interest" description="Disordered" evidence="10">
    <location>
        <begin position="274"/>
        <end position="385"/>
    </location>
</feature>
<dbReference type="SMART" id="SM00233">
    <property type="entry name" value="PH"/>
    <property type="match status" value="1"/>
</dbReference>
<dbReference type="Pfam" id="PF00169">
    <property type="entry name" value="PH"/>
    <property type="match status" value="1"/>
</dbReference>
<dbReference type="InterPro" id="IPR000719">
    <property type="entry name" value="Prot_kinase_dom"/>
</dbReference>
<dbReference type="SMART" id="SM00285">
    <property type="entry name" value="PBD"/>
    <property type="match status" value="1"/>
</dbReference>
<evidence type="ECO:0000256" key="1">
    <source>
        <dbReference type="ARBA" id="ARBA00008874"/>
    </source>
</evidence>
<dbReference type="InterPro" id="IPR051931">
    <property type="entry name" value="PAK3-like"/>
</dbReference>
<evidence type="ECO:0000256" key="5">
    <source>
        <dbReference type="ARBA" id="ARBA00022741"/>
    </source>
</evidence>
<dbReference type="PROSITE" id="PS00108">
    <property type="entry name" value="PROTEIN_KINASE_ST"/>
    <property type="match status" value="1"/>
</dbReference>
<dbReference type="GO" id="GO:0000122">
    <property type="term" value="P:negative regulation of transcription by RNA polymerase II"/>
    <property type="evidence" value="ECO:0007669"/>
    <property type="project" value="UniProtKB-ARBA"/>
</dbReference>
<evidence type="ECO:0000259" key="12">
    <source>
        <dbReference type="PROSITE" id="PS50011"/>
    </source>
</evidence>
<dbReference type="GO" id="GO:2000910">
    <property type="term" value="P:negative regulation of sterol import"/>
    <property type="evidence" value="ECO:0007669"/>
    <property type="project" value="UniProtKB-ARBA"/>
</dbReference>
<feature type="compositionally biased region" description="Low complexity" evidence="10">
    <location>
        <begin position="58"/>
        <end position="79"/>
    </location>
</feature>
<feature type="compositionally biased region" description="Polar residues" evidence="10">
    <location>
        <begin position="335"/>
        <end position="385"/>
    </location>
</feature>
<dbReference type="SUPFAM" id="SSF56112">
    <property type="entry name" value="Protein kinase-like (PK-like)"/>
    <property type="match status" value="1"/>
</dbReference>
<feature type="domain" description="Protein kinase" evidence="12">
    <location>
        <begin position="634"/>
        <end position="911"/>
    </location>
</feature>
<dbReference type="InterPro" id="IPR000095">
    <property type="entry name" value="CRIB_dom"/>
</dbReference>
<dbReference type="Gene3D" id="3.90.810.10">
    <property type="entry name" value="CRIB domain"/>
    <property type="match status" value="1"/>
</dbReference>
<feature type="region of interest" description="Disordered" evidence="10">
    <location>
        <begin position="6"/>
        <end position="35"/>
    </location>
</feature>
<keyword evidence="6" id="KW-0418">Kinase</keyword>
<dbReference type="GO" id="GO:0005524">
    <property type="term" value="F:ATP binding"/>
    <property type="evidence" value="ECO:0007669"/>
    <property type="project" value="UniProtKB-KW"/>
</dbReference>
<feature type="region of interest" description="Disordered" evidence="10">
    <location>
        <begin position="511"/>
        <end position="535"/>
    </location>
</feature>
<dbReference type="InterPro" id="IPR036936">
    <property type="entry name" value="CRIB_dom_sf"/>
</dbReference>
<dbReference type="AlphaFoldDB" id="A0AAN8A737"/>
<dbReference type="PANTHER" id="PTHR45832:SF22">
    <property type="entry name" value="SERINE_THREONINE-PROTEIN KINASE SAMKA-RELATED"/>
    <property type="match status" value="1"/>
</dbReference>
<evidence type="ECO:0000256" key="4">
    <source>
        <dbReference type="ARBA" id="ARBA00022679"/>
    </source>
</evidence>
<feature type="region of interest" description="Disordered" evidence="10">
    <location>
        <begin position="58"/>
        <end position="90"/>
    </location>
</feature>
<keyword evidence="7" id="KW-0067">ATP-binding</keyword>
<evidence type="ECO:0000313" key="15">
    <source>
        <dbReference type="Proteomes" id="UP001306508"/>
    </source>
</evidence>
<evidence type="ECO:0000256" key="3">
    <source>
        <dbReference type="ARBA" id="ARBA00022527"/>
    </source>
</evidence>
<evidence type="ECO:0000256" key="8">
    <source>
        <dbReference type="ARBA" id="ARBA00047899"/>
    </source>
</evidence>
<feature type="domain" description="PH" evidence="11">
    <location>
        <begin position="87"/>
        <end position="205"/>
    </location>
</feature>
<feature type="compositionally biased region" description="Low complexity" evidence="10">
    <location>
        <begin position="526"/>
        <end position="535"/>
    </location>
</feature>
<evidence type="ECO:0000256" key="7">
    <source>
        <dbReference type="ARBA" id="ARBA00022840"/>
    </source>
</evidence>
<dbReference type="Gene3D" id="1.10.510.10">
    <property type="entry name" value="Transferase(Phosphotransferase) domain 1"/>
    <property type="match status" value="1"/>
</dbReference>
<dbReference type="GO" id="GO:0005634">
    <property type="term" value="C:nucleus"/>
    <property type="evidence" value="ECO:0007669"/>
    <property type="project" value="UniProtKB-ARBA"/>
</dbReference>
<evidence type="ECO:0000256" key="6">
    <source>
        <dbReference type="ARBA" id="ARBA00022777"/>
    </source>
</evidence>
<dbReference type="FunFam" id="3.90.810.10:FF:000005">
    <property type="entry name" value="Non-specific serine/threonine protein kinase"/>
    <property type="match status" value="1"/>
</dbReference>
<evidence type="ECO:0000259" key="13">
    <source>
        <dbReference type="PROSITE" id="PS50108"/>
    </source>
</evidence>
<dbReference type="CDD" id="cd06614">
    <property type="entry name" value="STKc_PAK"/>
    <property type="match status" value="1"/>
</dbReference>
<keyword evidence="4" id="KW-0808">Transferase</keyword>
<dbReference type="Gene3D" id="3.30.200.20">
    <property type="entry name" value="Phosphorylase Kinase, domain 1"/>
    <property type="match status" value="1"/>
</dbReference>
<dbReference type="GO" id="GO:0004674">
    <property type="term" value="F:protein serine/threonine kinase activity"/>
    <property type="evidence" value="ECO:0007669"/>
    <property type="project" value="UniProtKB-KW"/>
</dbReference>
<evidence type="ECO:0000256" key="2">
    <source>
        <dbReference type="ARBA" id="ARBA00012513"/>
    </source>
</evidence>
<evidence type="ECO:0000256" key="10">
    <source>
        <dbReference type="SAM" id="MobiDB-lite"/>
    </source>
</evidence>
<keyword evidence="5" id="KW-0547">Nucleotide-binding</keyword>
<dbReference type="EC" id="2.7.11.1" evidence="2"/>
<feature type="compositionally biased region" description="Low complexity" evidence="10">
    <location>
        <begin position="316"/>
        <end position="334"/>
    </location>
</feature>
<dbReference type="PROSITE" id="PS50108">
    <property type="entry name" value="CRIB"/>
    <property type="match status" value="1"/>
</dbReference>
<dbReference type="GO" id="GO:0035376">
    <property type="term" value="P:sterol import"/>
    <property type="evidence" value="ECO:0007669"/>
    <property type="project" value="UniProtKB-ARBA"/>
</dbReference>
<proteinExistence type="inferred from homology"/>
<organism evidence="14 15">
    <name type="scientific">Arxiozyma heterogenica</name>
    <dbReference type="NCBI Taxonomy" id="278026"/>
    <lineage>
        <taxon>Eukaryota</taxon>
        <taxon>Fungi</taxon>
        <taxon>Dikarya</taxon>
        <taxon>Ascomycota</taxon>
        <taxon>Saccharomycotina</taxon>
        <taxon>Saccharomycetes</taxon>
        <taxon>Saccharomycetales</taxon>
        <taxon>Saccharomycetaceae</taxon>
        <taxon>Arxiozyma</taxon>
    </lineage>
</organism>
<name>A0AAN8A737_9SACH</name>
<protein>
    <recommendedName>
        <fullName evidence="2">non-specific serine/threonine protein kinase</fullName>
        <ecNumber evidence="2">2.7.11.1</ecNumber>
    </recommendedName>
</protein>
<dbReference type="InterPro" id="IPR001849">
    <property type="entry name" value="PH_domain"/>
</dbReference>
<dbReference type="InterPro" id="IPR011993">
    <property type="entry name" value="PH-like_dom_sf"/>
</dbReference>
<reference evidence="15" key="1">
    <citation type="submission" date="2023-07" db="EMBL/GenBank/DDBJ databases">
        <title>A draft genome of Kazachstania heterogenica Y-27499.</title>
        <authorList>
            <person name="Donic C."/>
            <person name="Kralova J.S."/>
            <person name="Fidel L."/>
            <person name="Ben-Dor S."/>
            <person name="Jung S."/>
        </authorList>
    </citation>
    <scope>NUCLEOTIDE SEQUENCE [LARGE SCALE GENOMIC DNA]</scope>
    <source>
        <strain evidence="15">Y27499</strain>
    </source>
</reference>
<sequence length="928" mass="104334">MSLFAAANDMSDNDFNNIGPAPRPPVTRTGSAAFNQTQPITKFMRQLDLNRSVNSLNSSQSNLYNSSNSSSTNMNRSFSGPLTQQMKGRKTGTVSYKDDGVFSFLWQKRFLVLNDSYLTLYKNEKNQDDPILSIPLTSIVSVSRNQIKQNCFEVVRSNDRNSSGSLNNSNSLSTLDSSSKKIIYIATKTEQDLHSWLDSIFARCPLLSGVSSPTNFTHKVHVGFDPETGSFVGMPTNWEKLLKHSRITGEDWNNDSAAVIQVLQFYQEYNGIDLSSNNNNNNQPPRVRELRVSGNNSNSNNNHPIGPTSRNGSTYSNTSSLNSPGSSCKPTSSSINTSFVGLNDLTPQRSAPSPNKLKLQTNNTPTVSSFNVTSSKPATPQQRVPHYQQLQQDNNITPQKLSQQQQTYVKNQYPNTSAAVPPQRLHLRHSPYQNLSQQQQAQKISPSHNDENPYIQNNINFNNKFTQHNLKQKISPLPINTSYTPNQNDNYYNQSPIRQGPVISPIGLQPQRAAPKPPTVRPQQKNTLGNNNNNDVNISLAAATVAMKQESPSNKYSINGNYHHPVNRFPQPLRQAPKKPVQQELPVEQAKTESTQNDTGVTKLKKSSKPKMSNAEIMDKLQNVTISCDPTPYFNMIEKAGQGASGSVYLAERIQFPPITETYDEEVYDNIQVGDKVAIKQIILSKQPRKELIINEILVMKDSRHKNIVNFLEAYLKTEDDLWVVMEFMEGGSLTDIIDNSPADPITHSPLTEPQIAYIVRETCQGLKFLHDKHIIHRDIKSDNVLLDNYGRVKITDFGFCAKLTDKRSKRATLVGTPYWMAPEVVKQREYDEKVDVWSLGIMTIEMLEGEPPYLNEDPLKALYLIATNGTPKLKYPETLSLEIKRFLSVCLCVDVKYRASTEELLHHSFFEMACQPSDLIPLLEWKN</sequence>
<keyword evidence="15" id="KW-1185">Reference proteome</keyword>
<dbReference type="FunFam" id="1.10.510.10:FF:000139">
    <property type="entry name" value="Non-specific serine/threonine protein kinase"/>
    <property type="match status" value="1"/>
</dbReference>
<comment type="catalytic activity">
    <reaction evidence="9">
        <text>L-seryl-[protein] + ATP = O-phospho-L-seryl-[protein] + ADP + H(+)</text>
        <dbReference type="Rhea" id="RHEA:17989"/>
        <dbReference type="Rhea" id="RHEA-COMP:9863"/>
        <dbReference type="Rhea" id="RHEA-COMP:11604"/>
        <dbReference type="ChEBI" id="CHEBI:15378"/>
        <dbReference type="ChEBI" id="CHEBI:29999"/>
        <dbReference type="ChEBI" id="CHEBI:30616"/>
        <dbReference type="ChEBI" id="CHEBI:83421"/>
        <dbReference type="ChEBI" id="CHEBI:456216"/>
        <dbReference type="EC" id="2.7.11.1"/>
    </reaction>
</comment>
<dbReference type="Gene3D" id="2.30.29.30">
    <property type="entry name" value="Pleckstrin-homology domain (PH domain)/Phosphotyrosine-binding domain (PTB)"/>
    <property type="match status" value="1"/>
</dbReference>
<keyword evidence="3" id="KW-0723">Serine/threonine-protein kinase</keyword>
<feature type="domain" description="CRIB" evidence="13">
    <location>
        <begin position="210"/>
        <end position="223"/>
    </location>
</feature>
<accession>A0AAN8A737</accession>
<dbReference type="Proteomes" id="UP001306508">
    <property type="component" value="Unassembled WGS sequence"/>
</dbReference>